<dbReference type="Proteomes" id="UP000554144">
    <property type="component" value="Unassembled WGS sequence"/>
</dbReference>
<organism evidence="2 3">
    <name type="scientific">Pollutimonas harenae</name>
    <dbReference type="NCBI Taxonomy" id="657015"/>
    <lineage>
        <taxon>Bacteria</taxon>
        <taxon>Pseudomonadati</taxon>
        <taxon>Pseudomonadota</taxon>
        <taxon>Betaproteobacteria</taxon>
        <taxon>Burkholderiales</taxon>
        <taxon>Alcaligenaceae</taxon>
        <taxon>Pollutimonas</taxon>
    </lineage>
</organism>
<evidence type="ECO:0000313" key="2">
    <source>
        <dbReference type="EMBL" id="NYT85807.1"/>
    </source>
</evidence>
<evidence type="ECO:0008006" key="4">
    <source>
        <dbReference type="Google" id="ProtNLM"/>
    </source>
</evidence>
<reference evidence="2 3" key="1">
    <citation type="submission" date="2020-07" db="EMBL/GenBank/DDBJ databases">
        <title>Taxonomic revisions and descriptions of new bacterial species based on genomic comparisons in the high-G+C-content subgroup of the family Alcaligenaceae.</title>
        <authorList>
            <person name="Szabo A."/>
            <person name="Felfoldi T."/>
        </authorList>
    </citation>
    <scope>NUCLEOTIDE SEQUENCE [LARGE SCALE GENOMIC DNA]</scope>
    <source>
        <strain evidence="2 3">DSM 25667</strain>
    </source>
</reference>
<protein>
    <recommendedName>
        <fullName evidence="4">Type IV conjugative transfer system protein TraV</fullName>
    </recommendedName>
</protein>
<evidence type="ECO:0000313" key="3">
    <source>
        <dbReference type="Proteomes" id="UP000554144"/>
    </source>
</evidence>
<dbReference type="AlphaFoldDB" id="A0A853GUI5"/>
<name>A0A853GUI5_9BURK</name>
<dbReference type="EMBL" id="JACCEV010000002">
    <property type="protein sequence ID" value="NYT85807.1"/>
    <property type="molecule type" value="Genomic_DNA"/>
</dbReference>
<dbReference type="OrthoDB" id="8665323at2"/>
<feature type="chain" id="PRO_5032441752" description="Type IV conjugative transfer system protein TraV" evidence="1">
    <location>
        <begin position="22"/>
        <end position="79"/>
    </location>
</feature>
<gene>
    <name evidence="2" type="ORF">H0A62_09345</name>
</gene>
<accession>A0A853GUI5</accession>
<sequence length="79" mass="8834">MSVQRLSLCGLALFLAAQVSGCSMLGFGDEDRSASRSNECTWSRSSCMYEGQYEPNEEEYAEEEAKRLNRASAARVRGW</sequence>
<comment type="caution">
    <text evidence="2">The sequence shown here is derived from an EMBL/GenBank/DDBJ whole genome shotgun (WGS) entry which is preliminary data.</text>
</comment>
<keyword evidence="1" id="KW-0732">Signal</keyword>
<keyword evidence="3" id="KW-1185">Reference proteome</keyword>
<evidence type="ECO:0000256" key="1">
    <source>
        <dbReference type="SAM" id="SignalP"/>
    </source>
</evidence>
<feature type="signal peptide" evidence="1">
    <location>
        <begin position="1"/>
        <end position="21"/>
    </location>
</feature>
<proteinExistence type="predicted"/>